<feature type="region of interest" description="Disordered" evidence="1">
    <location>
        <begin position="103"/>
        <end position="142"/>
    </location>
</feature>
<dbReference type="OrthoDB" id="6779410at2759"/>
<accession>A0A4C1VSV4</accession>
<reference evidence="2 3" key="1">
    <citation type="journal article" date="2019" name="Commun. Biol.">
        <title>The bagworm genome reveals a unique fibroin gene that provides high tensile strength.</title>
        <authorList>
            <person name="Kono N."/>
            <person name="Nakamura H."/>
            <person name="Ohtoshi R."/>
            <person name="Tomita M."/>
            <person name="Numata K."/>
            <person name="Arakawa K."/>
        </authorList>
    </citation>
    <scope>NUCLEOTIDE SEQUENCE [LARGE SCALE GENOMIC DNA]</scope>
</reference>
<gene>
    <name evidence="2" type="ORF">EVAR_29823_1</name>
</gene>
<feature type="compositionally biased region" description="Basic residues" evidence="1">
    <location>
        <begin position="122"/>
        <end position="135"/>
    </location>
</feature>
<sequence length="266" mass="30924">MLIFWLKNHAPANGAKIVLTFPVQDHSFLSADGVFDRVEKDLRKKPFILNPETHREVYAKHEKVHNLAEHWNLYDFKQMETYYTEVENIRDIKRIIIERRSSLTESQNPNDSINSIRSHTTPFRRPRRGTGKGRGRTQGFRGTNEGLSNSCLTYIHCGVKVSNFYNIPEDELNTVSLLKPTQNHSSLLRRVATGNQVKEQKKKDMDKILIKQFGEQWSEKPELEWFKANISSENSEEIQNNIVEDDDANVDVEQCDCCEPDQQEFV</sequence>
<feature type="compositionally biased region" description="Polar residues" evidence="1">
    <location>
        <begin position="103"/>
        <end position="119"/>
    </location>
</feature>
<evidence type="ECO:0000256" key="1">
    <source>
        <dbReference type="SAM" id="MobiDB-lite"/>
    </source>
</evidence>
<dbReference type="Proteomes" id="UP000299102">
    <property type="component" value="Unassembled WGS sequence"/>
</dbReference>
<organism evidence="2 3">
    <name type="scientific">Eumeta variegata</name>
    <name type="common">Bagworm moth</name>
    <name type="synonym">Eumeta japonica</name>
    <dbReference type="NCBI Taxonomy" id="151549"/>
    <lineage>
        <taxon>Eukaryota</taxon>
        <taxon>Metazoa</taxon>
        <taxon>Ecdysozoa</taxon>
        <taxon>Arthropoda</taxon>
        <taxon>Hexapoda</taxon>
        <taxon>Insecta</taxon>
        <taxon>Pterygota</taxon>
        <taxon>Neoptera</taxon>
        <taxon>Endopterygota</taxon>
        <taxon>Lepidoptera</taxon>
        <taxon>Glossata</taxon>
        <taxon>Ditrysia</taxon>
        <taxon>Tineoidea</taxon>
        <taxon>Psychidae</taxon>
        <taxon>Oiketicinae</taxon>
        <taxon>Eumeta</taxon>
    </lineage>
</organism>
<protein>
    <submittedName>
        <fullName evidence="2">Uncharacterized protein</fullName>
    </submittedName>
</protein>
<evidence type="ECO:0000313" key="3">
    <source>
        <dbReference type="Proteomes" id="UP000299102"/>
    </source>
</evidence>
<keyword evidence="3" id="KW-1185">Reference proteome</keyword>
<dbReference type="AlphaFoldDB" id="A0A4C1VSV4"/>
<dbReference type="EMBL" id="BGZK01000414">
    <property type="protein sequence ID" value="GBP42226.1"/>
    <property type="molecule type" value="Genomic_DNA"/>
</dbReference>
<name>A0A4C1VSV4_EUMVA</name>
<evidence type="ECO:0000313" key="2">
    <source>
        <dbReference type="EMBL" id="GBP42226.1"/>
    </source>
</evidence>
<comment type="caution">
    <text evidence="2">The sequence shown here is derived from an EMBL/GenBank/DDBJ whole genome shotgun (WGS) entry which is preliminary data.</text>
</comment>
<proteinExistence type="predicted"/>